<dbReference type="Proteomes" id="UP000016183">
    <property type="component" value="Unassembled WGS sequence"/>
</dbReference>
<organism evidence="2 3">
    <name type="scientific">Treponema denticola SP33</name>
    <dbReference type="NCBI Taxonomy" id="999437"/>
    <lineage>
        <taxon>Bacteria</taxon>
        <taxon>Pseudomonadati</taxon>
        <taxon>Spirochaetota</taxon>
        <taxon>Spirochaetia</taxon>
        <taxon>Spirochaetales</taxon>
        <taxon>Treponemataceae</taxon>
        <taxon>Treponema</taxon>
    </lineage>
</organism>
<dbReference type="PATRIC" id="fig|999437.3.peg.1058"/>
<proteinExistence type="predicted"/>
<evidence type="ECO:0000256" key="1">
    <source>
        <dbReference type="SAM" id="SignalP"/>
    </source>
</evidence>
<evidence type="ECO:0000313" key="3">
    <source>
        <dbReference type="Proteomes" id="UP000016183"/>
    </source>
</evidence>
<name>M2B951_TREDN</name>
<dbReference type="OrthoDB" id="365741at2"/>
<reference evidence="2 3" key="1">
    <citation type="submission" date="2012-01" db="EMBL/GenBank/DDBJ databases">
        <title>The Genome Sequence of Treponema denticola SP33.</title>
        <authorList>
            <consortium name="The Broad Institute Genome Sequencing Platform"/>
            <person name="Earl A."/>
            <person name="Ward D."/>
            <person name="Feldgarden M."/>
            <person name="Gevers D."/>
            <person name="Blanton J.M."/>
            <person name="Fenno C.J."/>
            <person name="Baranova O.V."/>
            <person name="Mathney J."/>
            <person name="Dewhirst F.E."/>
            <person name="Izard J."/>
            <person name="Young S.K."/>
            <person name="Zeng Q."/>
            <person name="Gargeya S."/>
            <person name="Fitzgerald M."/>
            <person name="Haas B."/>
            <person name="Abouelleil A."/>
            <person name="Alvarado L."/>
            <person name="Arachchi H.M."/>
            <person name="Berlin A."/>
            <person name="Chapman S.B."/>
            <person name="Gearin G."/>
            <person name="Goldberg J."/>
            <person name="Griggs A."/>
            <person name="Gujja S."/>
            <person name="Hansen M."/>
            <person name="Heiman D."/>
            <person name="Howarth C."/>
            <person name="Larimer J."/>
            <person name="Lui A."/>
            <person name="MacDonald P.J.P."/>
            <person name="McCowen C."/>
            <person name="Montmayeur A."/>
            <person name="Murphy C."/>
            <person name="Neiman D."/>
            <person name="Pearson M."/>
            <person name="Priest M."/>
            <person name="Roberts A."/>
            <person name="Saif S."/>
            <person name="Shea T."/>
            <person name="Sisk P."/>
            <person name="Stolte C."/>
            <person name="Sykes S."/>
            <person name="Wortman J."/>
            <person name="Nusbaum C."/>
            <person name="Birren B."/>
        </authorList>
    </citation>
    <scope>NUCLEOTIDE SEQUENCE [LARGE SCALE GENOMIC DNA]</scope>
    <source>
        <strain evidence="2 3">SP33</strain>
    </source>
</reference>
<dbReference type="PROSITE" id="PS51257">
    <property type="entry name" value="PROKAR_LIPOPROTEIN"/>
    <property type="match status" value="1"/>
</dbReference>
<dbReference type="RefSeq" id="WP_010694708.1">
    <property type="nucleotide sequence ID" value="NZ_KB442453.1"/>
</dbReference>
<dbReference type="AlphaFoldDB" id="M2B951"/>
<accession>M2B951</accession>
<dbReference type="EMBL" id="AGDZ01000018">
    <property type="protein sequence ID" value="EMB25910.1"/>
    <property type="molecule type" value="Genomic_DNA"/>
</dbReference>
<feature type="signal peptide" evidence="1">
    <location>
        <begin position="1"/>
        <end position="21"/>
    </location>
</feature>
<keyword evidence="1" id="KW-0732">Signal</keyword>
<gene>
    <name evidence="2" type="ORF">HMPREF9733_01042</name>
</gene>
<feature type="chain" id="PRO_5004020870" evidence="1">
    <location>
        <begin position="22"/>
        <end position="392"/>
    </location>
</feature>
<comment type="caution">
    <text evidence="2">The sequence shown here is derived from an EMBL/GenBank/DDBJ whole genome shotgun (WGS) entry which is preliminary data.</text>
</comment>
<sequence length="392" mass="44773">MKHKVLTKFLLFGALCTILLSLTGCPQKKTIENIKLEDIKIVFDEEKMACWKDEGDKWNKITSGTAVPEGTKLRFYSRKLPDHQIPDKWTFGNKTITAALQADITVDKSYADKEKTINVAYTLRNVIKLKIVFDIAKLKVEKKEGNTFTTINNGEMIDERVIVRFSAINIPSDKIVYGWTLNGTPANFYKYNTTIKKVIISKDYADLTNTMNIDYNLKTPEQITINYDNSKMYCDYYDSSTASWTRINPGETFPEGKKVWFNLKEVEEGKVPVWTINGKTEKSDFFEYVSYFLDIDKIGSGKYVQVGLSYRGGKTFTVKFDSSKIKCTKEKDGSTITSGTQLIEGTEINFKTTDGTNVKWIIGNYIYNERNSIDYIVFEADADADIIEVSYE</sequence>
<dbReference type="HOGENOM" id="CLU_703862_0_0_12"/>
<evidence type="ECO:0000313" key="2">
    <source>
        <dbReference type="EMBL" id="EMB25910.1"/>
    </source>
</evidence>
<protein>
    <submittedName>
        <fullName evidence="2">Uncharacterized protein</fullName>
    </submittedName>
</protein>